<protein>
    <recommendedName>
        <fullName evidence="3">Minor capsid protein</fullName>
    </recommendedName>
</protein>
<name>A0ABV0EXN9_9ENTE</name>
<organism evidence="1 2">
    <name type="scientific">Candidatus Enterococcus ferrettii</name>
    <dbReference type="NCBI Taxonomy" id="2815324"/>
    <lineage>
        <taxon>Bacteria</taxon>
        <taxon>Bacillati</taxon>
        <taxon>Bacillota</taxon>
        <taxon>Bacilli</taxon>
        <taxon>Lactobacillales</taxon>
        <taxon>Enterococcaceae</taxon>
        <taxon>Enterococcus</taxon>
    </lineage>
</organism>
<gene>
    <name evidence="1" type="ORF">JZO67_004524</name>
</gene>
<sequence length="114" mass="13045">MLIPKPPKETLVDSMVYRSYKGQGDDYNKPEYEDDQQVNYIRIDRNPSYTFGTQGKQLLFNATVFCYNGLTDPLPAFKEQDVLVFDGVEHTVTSAAVFKEPFVDQVYSYELGVV</sequence>
<accession>A0ABV0EXN9</accession>
<evidence type="ECO:0000313" key="1">
    <source>
        <dbReference type="EMBL" id="MEO1772542.1"/>
    </source>
</evidence>
<evidence type="ECO:0008006" key="3">
    <source>
        <dbReference type="Google" id="ProtNLM"/>
    </source>
</evidence>
<dbReference type="InterPro" id="IPR019612">
    <property type="entry name" value="Minor_capsid_put"/>
</dbReference>
<comment type="caution">
    <text evidence="1">The sequence shown here is derived from an EMBL/GenBank/DDBJ whole genome shotgun (WGS) entry which is preliminary data.</text>
</comment>
<dbReference type="Pfam" id="PF10665">
    <property type="entry name" value="Minor_capsid_1"/>
    <property type="match status" value="1"/>
</dbReference>
<evidence type="ECO:0000313" key="2">
    <source>
        <dbReference type="Proteomes" id="UP000664357"/>
    </source>
</evidence>
<proteinExistence type="predicted"/>
<keyword evidence="2" id="KW-1185">Reference proteome</keyword>
<reference evidence="1 2" key="2">
    <citation type="submission" date="2024-02" db="EMBL/GenBank/DDBJ databases">
        <title>The Genome Sequence of Enterococcus sp. DIV0159.</title>
        <authorList>
            <person name="Earl A."/>
            <person name="Manson A."/>
            <person name="Gilmore M."/>
            <person name="Sanders J."/>
            <person name="Shea T."/>
            <person name="Howe W."/>
            <person name="Livny J."/>
            <person name="Cuomo C."/>
            <person name="Neafsey D."/>
            <person name="Birren B."/>
        </authorList>
    </citation>
    <scope>NUCLEOTIDE SEQUENCE [LARGE SCALE GENOMIC DNA]</scope>
    <source>
        <strain evidence="1 2">665A</strain>
    </source>
</reference>
<dbReference type="RefSeq" id="WP_207702671.1">
    <property type="nucleotide sequence ID" value="NZ_JAFREL020000004.1"/>
</dbReference>
<dbReference type="EMBL" id="JAFREL020000004">
    <property type="protein sequence ID" value="MEO1772542.1"/>
    <property type="molecule type" value="Genomic_DNA"/>
</dbReference>
<dbReference type="Proteomes" id="UP000664357">
    <property type="component" value="Unassembled WGS sequence"/>
</dbReference>
<reference evidence="1 2" key="1">
    <citation type="submission" date="2021-03" db="EMBL/GenBank/DDBJ databases">
        <authorList>
            <person name="Gilmore M.S."/>
            <person name="Schwartzman J."/>
            <person name="Van Tyne D."/>
            <person name="Martin M."/>
            <person name="Earl A.M."/>
            <person name="Manson A.L."/>
            <person name="Straub T."/>
            <person name="Salamzade R."/>
            <person name="Saavedra J."/>
            <person name="Lebreton F."/>
            <person name="Prichula J."/>
            <person name="Schaufler K."/>
            <person name="Gaca A."/>
            <person name="Sgardioli B."/>
            <person name="Wagenaar J."/>
            <person name="Strong T."/>
        </authorList>
    </citation>
    <scope>NUCLEOTIDE SEQUENCE [LARGE SCALE GENOMIC DNA]</scope>
    <source>
        <strain evidence="1 2">665A</strain>
    </source>
</reference>